<dbReference type="STRING" id="1035707.SAMN05216552_103634"/>
<organism evidence="10 11">
    <name type="scientific">Pseudoduganella namucuonensis</name>
    <dbReference type="NCBI Taxonomy" id="1035707"/>
    <lineage>
        <taxon>Bacteria</taxon>
        <taxon>Pseudomonadati</taxon>
        <taxon>Pseudomonadota</taxon>
        <taxon>Betaproteobacteria</taxon>
        <taxon>Burkholderiales</taxon>
        <taxon>Oxalobacteraceae</taxon>
        <taxon>Telluria group</taxon>
        <taxon>Pseudoduganella</taxon>
    </lineage>
</organism>
<evidence type="ECO:0000313" key="11">
    <source>
        <dbReference type="Proteomes" id="UP000199391"/>
    </source>
</evidence>
<keyword evidence="11" id="KW-1185">Reference proteome</keyword>
<dbReference type="InterPro" id="IPR036188">
    <property type="entry name" value="FAD/NAD-bd_sf"/>
</dbReference>
<comment type="catalytic activity">
    <reaction evidence="5">
        <text>a 3-oxosteroid + A = a 3-oxo-Delta(1)-steroid + AH2</text>
        <dbReference type="Rhea" id="RHEA:13329"/>
        <dbReference type="ChEBI" id="CHEBI:13193"/>
        <dbReference type="ChEBI" id="CHEBI:17499"/>
        <dbReference type="ChEBI" id="CHEBI:20156"/>
        <dbReference type="ChEBI" id="CHEBI:47788"/>
        <dbReference type="EC" id="1.3.99.4"/>
    </reaction>
</comment>
<evidence type="ECO:0000256" key="5">
    <source>
        <dbReference type="ARBA" id="ARBA00051951"/>
    </source>
</evidence>
<protein>
    <recommendedName>
        <fullName evidence="8">3-oxosteroid 1-dehydrogenase</fullName>
        <ecNumber evidence="7">1.3.99.4</ecNumber>
    </recommendedName>
</protein>
<evidence type="ECO:0000256" key="1">
    <source>
        <dbReference type="ARBA" id="ARBA00001974"/>
    </source>
</evidence>
<dbReference type="PRINTS" id="PR00411">
    <property type="entry name" value="PNDRDTASEI"/>
</dbReference>
<dbReference type="Proteomes" id="UP000199391">
    <property type="component" value="Unassembled WGS sequence"/>
</dbReference>
<proteinExistence type="inferred from homology"/>
<name>A0A1I7LSC5_9BURK</name>
<dbReference type="SUPFAM" id="SSF51905">
    <property type="entry name" value="FAD/NAD(P)-binding domain"/>
    <property type="match status" value="1"/>
</dbReference>
<keyword evidence="2" id="KW-0285">Flavoprotein</keyword>
<evidence type="ECO:0000256" key="3">
    <source>
        <dbReference type="ARBA" id="ARBA00022827"/>
    </source>
</evidence>
<evidence type="ECO:0000256" key="4">
    <source>
        <dbReference type="ARBA" id="ARBA00023002"/>
    </source>
</evidence>
<reference evidence="11" key="1">
    <citation type="submission" date="2016-10" db="EMBL/GenBank/DDBJ databases">
        <authorList>
            <person name="Varghese N."/>
            <person name="Submissions S."/>
        </authorList>
    </citation>
    <scope>NUCLEOTIDE SEQUENCE [LARGE SCALE GENOMIC DNA]</scope>
    <source>
        <strain evidence="11">CGMCC 1.11014</strain>
    </source>
</reference>
<evidence type="ECO:0000256" key="6">
    <source>
        <dbReference type="ARBA" id="ARBA00061147"/>
    </source>
</evidence>
<comment type="similarity">
    <text evidence="6">Belongs to the FAD-dependent oxidoreductase 2 family. 3-oxosteroid dehydrogenase subfamily.</text>
</comment>
<dbReference type="InterPro" id="IPR050315">
    <property type="entry name" value="FAD-oxidoreductase_2"/>
</dbReference>
<dbReference type="GO" id="GO:0047571">
    <property type="term" value="F:3-oxosteroid 1-dehydrogenase activity"/>
    <property type="evidence" value="ECO:0007669"/>
    <property type="project" value="UniProtKB-EC"/>
</dbReference>
<dbReference type="GO" id="GO:0008202">
    <property type="term" value="P:steroid metabolic process"/>
    <property type="evidence" value="ECO:0007669"/>
    <property type="project" value="UniProtKB-ARBA"/>
</dbReference>
<evidence type="ECO:0000256" key="2">
    <source>
        <dbReference type="ARBA" id="ARBA00022630"/>
    </source>
</evidence>
<dbReference type="PANTHER" id="PTHR43400:SF10">
    <property type="entry name" value="3-OXOSTEROID 1-DEHYDROGENASE"/>
    <property type="match status" value="1"/>
</dbReference>
<dbReference type="InterPro" id="IPR027477">
    <property type="entry name" value="Succ_DH/fumarate_Rdtase_cat_sf"/>
</dbReference>
<evidence type="ECO:0000256" key="8">
    <source>
        <dbReference type="ARBA" id="ARBA00069709"/>
    </source>
</evidence>
<keyword evidence="3" id="KW-0274">FAD</keyword>
<evidence type="ECO:0000313" key="10">
    <source>
        <dbReference type="EMBL" id="SFV12460.1"/>
    </source>
</evidence>
<dbReference type="Gene3D" id="3.50.50.60">
    <property type="entry name" value="FAD/NAD(P)-binding domain"/>
    <property type="match status" value="2"/>
</dbReference>
<dbReference type="EC" id="1.3.99.4" evidence="7"/>
<comment type="cofactor">
    <cofactor evidence="1">
        <name>FAD</name>
        <dbReference type="ChEBI" id="CHEBI:57692"/>
    </cofactor>
</comment>
<sequence length="582" mass="62901">MRNHTNAGPHPMNANAKQDATFDVVVIGSGAGAMTAAIRAADQGLSVVVIEQSDQYGGTSAVSGGAVWIPNNHQIAALGGSDSADEALAYLKAATRGEVAEERLRAYVDGAPRMVRYLEEKTRLRYRAVPAYADYYQDLAGAKPGFRSMDPMPFHAAELGPEFLRLREQSPGMLVFGRMTMTTFEAHTLMSRMHGWKKVALGMGLRYWLDLPWRLRSRRDRRLAMGNALVGALRRSMMDRNIPLWLDTAFESLHMDGGRITGVALRRDGRPLRVDAARAVILAAGGFERNQEMRERYLPTPTSSRWSATPPVNSGAGIRAGMAVGAAVALMDQAWWTPTVAVPGEEKQRGLFFERHLPHSIVVNGRGQRFANEAGPYLDFVDAMYADHAKTGATLPAWLIFDAEFRRKYPCGPMLPGSVRPDGKLPPEWLGTVYHRADTLAGLARQIGVDAEGLARSVELNNSYAATGEDLQFGKGGNAYDRFYGDPSVRPNCCIGPISRGPFYAVPLDAGEIGTKGGLLTNEHAMVLDLAGAPIPGLYAIGNTSASITGRSYPGAGATLGPAMTFGFIAANHISGDSHAER</sequence>
<accession>A0A1I7LSC5</accession>
<dbReference type="Pfam" id="PF00890">
    <property type="entry name" value="FAD_binding_2"/>
    <property type="match status" value="1"/>
</dbReference>
<feature type="domain" description="FAD-dependent oxidoreductase 2 FAD-binding" evidence="9">
    <location>
        <begin position="23"/>
        <end position="560"/>
    </location>
</feature>
<keyword evidence="4" id="KW-0560">Oxidoreductase</keyword>
<dbReference type="PANTHER" id="PTHR43400">
    <property type="entry name" value="FUMARATE REDUCTASE"/>
    <property type="match status" value="1"/>
</dbReference>
<dbReference type="AlphaFoldDB" id="A0A1I7LSC5"/>
<dbReference type="SUPFAM" id="SSF56425">
    <property type="entry name" value="Succinate dehydrogenase/fumarate reductase flavoprotein, catalytic domain"/>
    <property type="match status" value="1"/>
</dbReference>
<gene>
    <name evidence="10" type="ORF">SAMN05216552_103634</name>
</gene>
<evidence type="ECO:0000256" key="7">
    <source>
        <dbReference type="ARBA" id="ARBA00066536"/>
    </source>
</evidence>
<dbReference type="FunFam" id="3.50.50.60:FF:000208">
    <property type="entry name" value="3-ketosteroid dehydrogenase"/>
    <property type="match status" value="1"/>
</dbReference>
<evidence type="ECO:0000259" key="9">
    <source>
        <dbReference type="Pfam" id="PF00890"/>
    </source>
</evidence>
<dbReference type="EMBL" id="FPBO01000036">
    <property type="protein sequence ID" value="SFV12460.1"/>
    <property type="molecule type" value="Genomic_DNA"/>
</dbReference>
<dbReference type="InterPro" id="IPR003953">
    <property type="entry name" value="FAD-dep_OxRdtase_2_FAD-bd"/>
</dbReference>